<dbReference type="AlphaFoldDB" id="A0A6H1UFI8"/>
<evidence type="ECO:0000313" key="1">
    <source>
        <dbReference type="EMBL" id="QIZ77867.1"/>
    </source>
</evidence>
<dbReference type="RefSeq" id="WP_168661269.1">
    <property type="nucleotide sequence ID" value="NZ_CP051180.1"/>
</dbReference>
<dbReference type="Pfam" id="PF02958">
    <property type="entry name" value="EcKL"/>
    <property type="match status" value="1"/>
</dbReference>
<dbReference type="PANTHER" id="PTHR11012">
    <property type="entry name" value="PROTEIN KINASE-LIKE DOMAIN-CONTAINING"/>
    <property type="match status" value="1"/>
</dbReference>
<dbReference type="Proteomes" id="UP000501602">
    <property type="component" value="Chromosome"/>
</dbReference>
<dbReference type="EMBL" id="CP051180">
    <property type="protein sequence ID" value="QIZ77867.1"/>
    <property type="molecule type" value="Genomic_DNA"/>
</dbReference>
<dbReference type="GO" id="GO:0016740">
    <property type="term" value="F:transferase activity"/>
    <property type="evidence" value="ECO:0007669"/>
    <property type="project" value="UniProtKB-KW"/>
</dbReference>
<accession>A0A6H1UFI8</accession>
<dbReference type="KEGG" id="fes:HER31_13735"/>
<dbReference type="PANTHER" id="PTHR11012:SF30">
    <property type="entry name" value="PROTEIN KINASE-LIKE DOMAIN-CONTAINING"/>
    <property type="match status" value="1"/>
</dbReference>
<reference evidence="1 2" key="1">
    <citation type="submission" date="2020-04" db="EMBL/GenBank/DDBJ databases">
        <title>Ferrimonas sp. S7 isolated from sea water.</title>
        <authorList>
            <person name="Bae S.S."/>
            <person name="Baek K."/>
        </authorList>
    </citation>
    <scope>NUCLEOTIDE SEQUENCE [LARGE SCALE GENOMIC DNA]</scope>
    <source>
        <strain evidence="1 2">S7</strain>
    </source>
</reference>
<organism evidence="1 2">
    <name type="scientific">Ferrimonas lipolytica</name>
    <dbReference type="NCBI Taxonomy" id="2724191"/>
    <lineage>
        <taxon>Bacteria</taxon>
        <taxon>Pseudomonadati</taxon>
        <taxon>Pseudomonadota</taxon>
        <taxon>Gammaproteobacteria</taxon>
        <taxon>Alteromonadales</taxon>
        <taxon>Ferrimonadaceae</taxon>
        <taxon>Ferrimonas</taxon>
    </lineage>
</organism>
<evidence type="ECO:0000313" key="2">
    <source>
        <dbReference type="Proteomes" id="UP000501602"/>
    </source>
</evidence>
<gene>
    <name evidence="1" type="ORF">HER31_13735</name>
</gene>
<protein>
    <submittedName>
        <fullName evidence="1">Phosphotransferase</fullName>
    </submittedName>
</protein>
<keyword evidence="2" id="KW-1185">Reference proteome</keyword>
<proteinExistence type="predicted"/>
<dbReference type="Gene3D" id="3.90.1200.10">
    <property type="match status" value="1"/>
</dbReference>
<dbReference type="InterPro" id="IPR004119">
    <property type="entry name" value="EcKL"/>
</dbReference>
<name>A0A6H1UFI8_9GAMM</name>
<dbReference type="SUPFAM" id="SSF56112">
    <property type="entry name" value="Protein kinase-like (PK-like)"/>
    <property type="match status" value="1"/>
</dbReference>
<dbReference type="InterPro" id="IPR011009">
    <property type="entry name" value="Kinase-like_dom_sf"/>
</dbReference>
<keyword evidence="1" id="KW-0808">Transferase</keyword>
<sequence length="332" mass="37362">MTDIDTLLRTKLNSGSAQLIETVQSLWSGYGAIERWQLDYRTVIVKRISPPNDVDHPRGWSSDLSHQRKLRSYQVEQLWYQQVASSLPDNVIIPQLLFAVRDGDLQLLVLEDLAAQGFDCALANPSLEQIGLCVQWLARFHAHFMGDVPQGVWQQGGYWHLDTRPEEWAVMNNLELQAAANAIDAHIQSATYKTLVHGDAKLANFCGSSDAVAALDFQYVGAGIGVRDLAYFLGSLFADDELAMQQPRWIDRYFEALAQALALKGIDSAPVEAEWRALYDFEVADFARFLDGWAPDHWKINDSLTSSVTCVLGWYRQHYANVVSLQSRKGDE</sequence>